<dbReference type="EMBL" id="JACOOV010000034">
    <property type="protein sequence ID" value="MBC5655427.1"/>
    <property type="molecule type" value="Genomic_DNA"/>
</dbReference>
<accession>A0ABR7EQI7</accession>
<dbReference type="Proteomes" id="UP000621237">
    <property type="component" value="Unassembled WGS sequence"/>
</dbReference>
<protein>
    <recommendedName>
        <fullName evidence="3">Response regulator</fullName>
    </recommendedName>
</protein>
<evidence type="ECO:0008006" key="3">
    <source>
        <dbReference type="Google" id="ProtNLM"/>
    </source>
</evidence>
<sequence length="114" mass="13098">MKTIMLYGYPGECEVSEQYLKEYKIQCFSEQEKLVPALMETRPAAVWVIMEKAAGMEGVIAVRRIYPDLPVIWFSNDSGFAPQAYRLHVNYFTLMPINEDKIMTALKKCGFHAP</sequence>
<dbReference type="SUPFAM" id="SSF52172">
    <property type="entry name" value="CheY-like"/>
    <property type="match status" value="1"/>
</dbReference>
<dbReference type="RefSeq" id="WP_186835733.1">
    <property type="nucleotide sequence ID" value="NZ_JACOOV010000034.1"/>
</dbReference>
<evidence type="ECO:0000313" key="1">
    <source>
        <dbReference type="EMBL" id="MBC5655427.1"/>
    </source>
</evidence>
<dbReference type="InterPro" id="IPR011006">
    <property type="entry name" value="CheY-like_superfamily"/>
</dbReference>
<proteinExistence type="predicted"/>
<reference evidence="1 2" key="1">
    <citation type="submission" date="2020-08" db="EMBL/GenBank/DDBJ databases">
        <title>Genome public.</title>
        <authorList>
            <person name="Liu C."/>
            <person name="Sun Q."/>
        </authorList>
    </citation>
    <scope>NUCLEOTIDE SEQUENCE [LARGE SCALE GENOMIC DNA]</scope>
    <source>
        <strain evidence="1 2">M16</strain>
    </source>
</reference>
<organism evidence="1 2">
    <name type="scientific">Blautia lenta</name>
    <dbReference type="NCBI Taxonomy" id="2763029"/>
    <lineage>
        <taxon>Bacteria</taxon>
        <taxon>Bacillati</taxon>
        <taxon>Bacillota</taxon>
        <taxon>Clostridia</taxon>
        <taxon>Lachnospirales</taxon>
        <taxon>Lachnospiraceae</taxon>
        <taxon>Blautia</taxon>
    </lineage>
</organism>
<dbReference type="Gene3D" id="3.40.50.2300">
    <property type="match status" value="1"/>
</dbReference>
<name>A0ABR7EQI7_9FIRM</name>
<keyword evidence="2" id="KW-1185">Reference proteome</keyword>
<evidence type="ECO:0000313" key="2">
    <source>
        <dbReference type="Proteomes" id="UP000621237"/>
    </source>
</evidence>
<gene>
    <name evidence="1" type="ORF">H8R98_13325</name>
</gene>
<comment type="caution">
    <text evidence="1">The sequence shown here is derived from an EMBL/GenBank/DDBJ whole genome shotgun (WGS) entry which is preliminary data.</text>
</comment>